<proteinExistence type="predicted"/>
<evidence type="ECO:0000256" key="1">
    <source>
        <dbReference type="SAM" id="SignalP"/>
    </source>
</evidence>
<sequence length="285" mass="31797">MIMRKLLIKLLVCIALLNSTHSAAADKYDAEAAALTHAAAENGLALNQSSRGLVSQLSPYQPKDAVYLPTGGIFLFEDQRSGLTLVTTTGRYSFSEGKVYDVLRKKQVQSISDIRESYFLPLNEAPFKPEDAFTIQFGNPSLKRQAVIFISLDCQDCIDFLKKMNEERELVRFDIVILPSPGESAKRVKQMWCSVKAGKITNYDILQSLLGKSKDINNRLIPHENLKDCSVEPIVTGLYLASIYNVQGIPSVVREDGVLGNGLPTDYKNWLKLNLQPLLKNPFNK</sequence>
<evidence type="ECO:0000313" key="2">
    <source>
        <dbReference type="EMBL" id="CDM79855.1"/>
    </source>
</evidence>
<keyword evidence="2" id="KW-0614">Plasmid</keyword>
<dbReference type="Gene3D" id="3.40.30.10">
    <property type="entry name" value="Glutaredoxin"/>
    <property type="match status" value="1"/>
</dbReference>
<protein>
    <submittedName>
        <fullName evidence="2">Putative plasmid transfer protein</fullName>
    </submittedName>
</protein>
<accession>A0A024HW66</accession>
<feature type="signal peptide" evidence="1">
    <location>
        <begin position="1"/>
        <end position="24"/>
    </location>
</feature>
<dbReference type="SUPFAM" id="SSF52833">
    <property type="entry name" value="Thioredoxin-like"/>
    <property type="match status" value="1"/>
</dbReference>
<gene>
    <name evidence="2" type="primary">htdT</name>
    <name evidence="2" type="ORF">PENVA_0239</name>
</gene>
<feature type="chain" id="PRO_5030001528" evidence="1">
    <location>
        <begin position="25"/>
        <end position="285"/>
    </location>
</feature>
<reference evidence="2" key="1">
    <citation type="journal article" date="2014" name="Antimicrob. Agents Chemother.">
        <title>IncH-Type Plasmid Harboring blaCTX-M-15, blaDHA-1, and qnrB4 Genes Recovered from Animal Isolates.</title>
        <authorList>
            <person name="Schluter A."/>
            <person name="Nordmann P."/>
            <person name="Bonnin R.A."/>
            <person name="Millemann Y."/>
            <person name="Eikmeyer F.G."/>
            <person name="Wibberg D."/>
            <person name="Puhler A."/>
            <person name="Poirel L."/>
        </authorList>
    </citation>
    <scope>NUCLEOTIDE SEQUENCE [LARGE SCALE GENOMIC DNA]</scope>
    <source>
        <strain evidence="2">Kp15</strain>
        <plasmid evidence="2">pENVA</plasmid>
    </source>
</reference>
<dbReference type="InterPro" id="IPR036249">
    <property type="entry name" value="Thioredoxin-like_sf"/>
</dbReference>
<dbReference type="AlphaFoldDB" id="A0A024HW66"/>
<keyword evidence="1" id="KW-0732">Signal</keyword>
<organism evidence="2">
    <name type="scientific">Klebsiella pneumoniae</name>
    <dbReference type="NCBI Taxonomy" id="573"/>
    <lineage>
        <taxon>Bacteria</taxon>
        <taxon>Pseudomonadati</taxon>
        <taxon>Pseudomonadota</taxon>
        <taxon>Gammaproteobacteria</taxon>
        <taxon>Enterobacterales</taxon>
        <taxon>Enterobacteriaceae</taxon>
        <taxon>Klebsiella/Raoultella group</taxon>
        <taxon>Klebsiella</taxon>
        <taxon>Klebsiella pneumoniae complex</taxon>
    </lineage>
</organism>
<geneLocation type="plasmid" evidence="2">
    <name>pENVA</name>
</geneLocation>
<dbReference type="EMBL" id="HG918041">
    <property type="protein sequence ID" value="CDM79855.1"/>
    <property type="molecule type" value="Genomic_DNA"/>
</dbReference>
<name>A0A024HW66_KLEPN</name>